<dbReference type="PANTHER" id="PTHR43000">
    <property type="entry name" value="DTDP-D-GLUCOSE 4,6-DEHYDRATASE-RELATED"/>
    <property type="match status" value="1"/>
</dbReference>
<comment type="similarity">
    <text evidence="1">Belongs to the NAD(P)-dependent epimerase/dehydratase family.</text>
</comment>
<feature type="domain" description="NAD-dependent epimerase/dehydratase" evidence="2">
    <location>
        <begin position="4"/>
        <end position="216"/>
    </location>
</feature>
<reference evidence="3 4" key="1">
    <citation type="submission" date="2017-09" db="EMBL/GenBank/DDBJ databases">
        <title>Depth-based differentiation of microbial function through sediment-hosted aquifers and enrichment of novel symbionts in the deep terrestrial subsurface.</title>
        <authorList>
            <person name="Probst A.J."/>
            <person name="Ladd B."/>
            <person name="Jarett J.K."/>
            <person name="Geller-Mcgrath D.E."/>
            <person name="Sieber C.M."/>
            <person name="Emerson J.B."/>
            <person name="Anantharaman K."/>
            <person name="Thomas B.C."/>
            <person name="Malmstrom R."/>
            <person name="Stieglmeier M."/>
            <person name="Klingl A."/>
            <person name="Woyke T."/>
            <person name="Ryan C.M."/>
            <person name="Banfield J.F."/>
        </authorList>
    </citation>
    <scope>NUCLEOTIDE SEQUENCE [LARGE SCALE GENOMIC DNA]</scope>
    <source>
        <strain evidence="3">CG11_big_fil_rev_8_21_14_0_20_46_11</strain>
    </source>
</reference>
<dbReference type="Gene3D" id="3.90.25.10">
    <property type="entry name" value="UDP-galactose 4-epimerase, domain 1"/>
    <property type="match status" value="1"/>
</dbReference>
<dbReference type="EMBL" id="PCVG01000038">
    <property type="protein sequence ID" value="PIQ68633.1"/>
    <property type="molecule type" value="Genomic_DNA"/>
</dbReference>
<gene>
    <name evidence="3" type="ORF">COV91_03100</name>
</gene>
<dbReference type="Pfam" id="PF01370">
    <property type="entry name" value="Epimerase"/>
    <property type="match status" value="1"/>
</dbReference>
<evidence type="ECO:0000259" key="2">
    <source>
        <dbReference type="Pfam" id="PF01370"/>
    </source>
</evidence>
<dbReference type="Gene3D" id="3.40.50.720">
    <property type="entry name" value="NAD(P)-binding Rossmann-like Domain"/>
    <property type="match status" value="1"/>
</dbReference>
<evidence type="ECO:0000313" key="4">
    <source>
        <dbReference type="Proteomes" id="UP000229342"/>
    </source>
</evidence>
<name>A0A2H0KDH3_9BACT</name>
<organism evidence="3 4">
    <name type="scientific">Candidatus Taylorbacteria bacterium CG11_big_fil_rev_8_21_14_0_20_46_11</name>
    <dbReference type="NCBI Taxonomy" id="1975025"/>
    <lineage>
        <taxon>Bacteria</taxon>
        <taxon>Candidatus Tayloriibacteriota</taxon>
    </lineage>
</organism>
<protein>
    <submittedName>
        <fullName evidence="3">ADP-L-glycero-D-manno-heptose-6-epimerase</fullName>
    </submittedName>
</protein>
<accession>A0A2H0KDH3</accession>
<comment type="caution">
    <text evidence="3">The sequence shown here is derived from an EMBL/GenBank/DDBJ whole genome shotgun (WGS) entry which is preliminary data.</text>
</comment>
<dbReference type="AlphaFoldDB" id="A0A2H0KDH3"/>
<dbReference type="Proteomes" id="UP000229342">
    <property type="component" value="Unassembled WGS sequence"/>
</dbReference>
<proteinExistence type="inferred from homology"/>
<dbReference type="SUPFAM" id="SSF51735">
    <property type="entry name" value="NAD(P)-binding Rossmann-fold domains"/>
    <property type="match status" value="1"/>
</dbReference>
<dbReference type="InterPro" id="IPR001509">
    <property type="entry name" value="Epimerase_deHydtase"/>
</dbReference>
<evidence type="ECO:0000256" key="1">
    <source>
        <dbReference type="ARBA" id="ARBA00007637"/>
    </source>
</evidence>
<sequence length="286" mass="31583">MKTILVTGGAGFVGSNLIEQLVKNPENKVFSLDNYSTGKKENHVAGAIYFEGETSDIGRLVTVQPDLIFHLGEYARVEKSFEDMETVWQANKNGTFAVLEFARRHKAKLVYAGSSTKFGDGGLGRDGSPYAWSKASNTELVQNYGVWFGLRYAITYFYNVYGPHELSGKFGTVIEIFRQARLKGEPIRVVAPGTQKRMFTHVSDIVQGLVLVGERGEGDGYGLGSTEEYSILDIAELFGGEVEMLPERPGNRMTSSIDLSRSSGELGWKAERSVKAYIEDLKAVHN</sequence>
<evidence type="ECO:0000313" key="3">
    <source>
        <dbReference type="EMBL" id="PIQ68633.1"/>
    </source>
</evidence>
<dbReference type="InterPro" id="IPR036291">
    <property type="entry name" value="NAD(P)-bd_dom_sf"/>
</dbReference>